<dbReference type="RefSeq" id="WP_345726478.1">
    <property type="nucleotide sequence ID" value="NZ_BAAAYN010000004.1"/>
</dbReference>
<dbReference type="Gene3D" id="3.10.450.50">
    <property type="match status" value="1"/>
</dbReference>
<evidence type="ECO:0000313" key="2">
    <source>
        <dbReference type="EMBL" id="GAA3382990.1"/>
    </source>
</evidence>
<gene>
    <name evidence="2" type="ORF">GCM10020369_07120</name>
</gene>
<organism evidence="2 3">
    <name type="scientific">Cryptosporangium minutisporangium</name>
    <dbReference type="NCBI Taxonomy" id="113569"/>
    <lineage>
        <taxon>Bacteria</taxon>
        <taxon>Bacillati</taxon>
        <taxon>Actinomycetota</taxon>
        <taxon>Actinomycetes</taxon>
        <taxon>Cryptosporangiales</taxon>
        <taxon>Cryptosporangiaceae</taxon>
        <taxon>Cryptosporangium</taxon>
    </lineage>
</organism>
<dbReference type="InterPro" id="IPR037401">
    <property type="entry name" value="SnoaL-like"/>
</dbReference>
<evidence type="ECO:0000259" key="1">
    <source>
        <dbReference type="Pfam" id="PF13577"/>
    </source>
</evidence>
<name>A0ABP6SS06_9ACTN</name>
<dbReference type="InterPro" id="IPR032710">
    <property type="entry name" value="NTF2-like_dom_sf"/>
</dbReference>
<reference evidence="3" key="1">
    <citation type="journal article" date="2019" name="Int. J. Syst. Evol. Microbiol.">
        <title>The Global Catalogue of Microorganisms (GCM) 10K type strain sequencing project: providing services to taxonomists for standard genome sequencing and annotation.</title>
        <authorList>
            <consortium name="The Broad Institute Genomics Platform"/>
            <consortium name="The Broad Institute Genome Sequencing Center for Infectious Disease"/>
            <person name="Wu L."/>
            <person name="Ma J."/>
        </authorList>
    </citation>
    <scope>NUCLEOTIDE SEQUENCE [LARGE SCALE GENOMIC DNA]</scope>
    <source>
        <strain evidence="3">JCM 9458</strain>
    </source>
</reference>
<dbReference type="EMBL" id="BAAAYN010000004">
    <property type="protein sequence ID" value="GAA3382990.1"/>
    <property type="molecule type" value="Genomic_DNA"/>
</dbReference>
<comment type="caution">
    <text evidence="2">The sequence shown here is derived from an EMBL/GenBank/DDBJ whole genome shotgun (WGS) entry which is preliminary data.</text>
</comment>
<evidence type="ECO:0000313" key="3">
    <source>
        <dbReference type="Proteomes" id="UP001501676"/>
    </source>
</evidence>
<proteinExistence type="predicted"/>
<dbReference type="Proteomes" id="UP001501676">
    <property type="component" value="Unassembled WGS sequence"/>
</dbReference>
<accession>A0ABP6SS06</accession>
<protein>
    <recommendedName>
        <fullName evidence="1">SnoaL-like domain-containing protein</fullName>
    </recommendedName>
</protein>
<dbReference type="CDD" id="cd00531">
    <property type="entry name" value="NTF2_like"/>
    <property type="match status" value="1"/>
</dbReference>
<keyword evidence="3" id="KW-1185">Reference proteome</keyword>
<dbReference type="Pfam" id="PF13577">
    <property type="entry name" value="SnoaL_4"/>
    <property type="match status" value="1"/>
</dbReference>
<dbReference type="SUPFAM" id="SSF54427">
    <property type="entry name" value="NTF2-like"/>
    <property type="match status" value="1"/>
</dbReference>
<feature type="domain" description="SnoaL-like" evidence="1">
    <location>
        <begin position="5"/>
        <end position="128"/>
    </location>
</feature>
<sequence length="144" mass="15644">MTVSSTDRLDVAEVLHAYAWAIDTQDYDALATGVFTADVVADYGLPEPLRSADVVVAFMRAAHEHLTATQHLIGNCTVQVSGDAATSRSYAYATLIRRGAPGGDRLAFAAHYADELVRTGAGWRIRSRVARMFFRDGNRAVLNV</sequence>